<dbReference type="InterPro" id="IPR010982">
    <property type="entry name" value="Lambda_DNA-bd_dom_sf"/>
</dbReference>
<dbReference type="Proteomes" id="UP000295341">
    <property type="component" value="Unassembled WGS sequence"/>
</dbReference>
<dbReference type="EMBL" id="SOBT01000010">
    <property type="protein sequence ID" value="TDU26521.1"/>
    <property type="molecule type" value="Genomic_DNA"/>
</dbReference>
<evidence type="ECO:0000313" key="2">
    <source>
        <dbReference type="EMBL" id="TDU26521.1"/>
    </source>
</evidence>
<dbReference type="InterPro" id="IPR001387">
    <property type="entry name" value="Cro/C1-type_HTH"/>
</dbReference>
<dbReference type="PROSITE" id="PS50943">
    <property type="entry name" value="HTH_CROC1"/>
    <property type="match status" value="1"/>
</dbReference>
<protein>
    <submittedName>
        <fullName evidence="2">Helix-turn-helix protein</fullName>
    </submittedName>
</protein>
<organism evidence="2 3">
    <name type="scientific">Panacagrimonas perspica</name>
    <dbReference type="NCBI Taxonomy" id="381431"/>
    <lineage>
        <taxon>Bacteria</taxon>
        <taxon>Pseudomonadati</taxon>
        <taxon>Pseudomonadota</taxon>
        <taxon>Gammaproteobacteria</taxon>
        <taxon>Nevskiales</taxon>
        <taxon>Nevskiaceae</taxon>
        <taxon>Panacagrimonas</taxon>
    </lineage>
</organism>
<gene>
    <name evidence="2" type="ORF">DFR24_3548</name>
</gene>
<dbReference type="Pfam" id="PF01381">
    <property type="entry name" value="HTH_3"/>
    <property type="match status" value="1"/>
</dbReference>
<evidence type="ECO:0000313" key="3">
    <source>
        <dbReference type="Proteomes" id="UP000295341"/>
    </source>
</evidence>
<dbReference type="SMART" id="SM00530">
    <property type="entry name" value="HTH_XRE"/>
    <property type="match status" value="1"/>
</dbReference>
<dbReference type="AlphaFoldDB" id="A0A4R7P0F0"/>
<dbReference type="Gene3D" id="1.10.260.40">
    <property type="entry name" value="lambda repressor-like DNA-binding domains"/>
    <property type="match status" value="1"/>
</dbReference>
<dbReference type="GO" id="GO:0003677">
    <property type="term" value="F:DNA binding"/>
    <property type="evidence" value="ECO:0007669"/>
    <property type="project" value="InterPro"/>
</dbReference>
<evidence type="ECO:0000259" key="1">
    <source>
        <dbReference type="PROSITE" id="PS50943"/>
    </source>
</evidence>
<dbReference type="OrthoDB" id="6917259at2"/>
<feature type="domain" description="HTH cro/C1-type" evidence="1">
    <location>
        <begin position="232"/>
        <end position="287"/>
    </location>
</feature>
<proteinExistence type="predicted"/>
<accession>A0A4R7P0F0</accession>
<reference evidence="2 3" key="1">
    <citation type="submission" date="2019-03" db="EMBL/GenBank/DDBJ databases">
        <title>Genomic Encyclopedia of Type Strains, Phase IV (KMG-IV): sequencing the most valuable type-strain genomes for metagenomic binning, comparative biology and taxonomic classification.</title>
        <authorList>
            <person name="Goeker M."/>
        </authorList>
    </citation>
    <scope>NUCLEOTIDE SEQUENCE [LARGE SCALE GENOMIC DNA]</scope>
    <source>
        <strain evidence="2 3">DSM 26377</strain>
    </source>
</reference>
<dbReference type="CDD" id="cd00093">
    <property type="entry name" value="HTH_XRE"/>
    <property type="match status" value="1"/>
</dbReference>
<comment type="caution">
    <text evidence="2">The sequence shown here is derived from an EMBL/GenBank/DDBJ whole genome shotgun (WGS) entry which is preliminary data.</text>
</comment>
<sequence>MNGSLPSLAVSTYPIRPFALGTPEAECTTSILCAFAKDHGKSPLRILNLLESTYSVPLSNLRARDVGCLNGYGLMQSRLEALLSLVTKRDDLGASNFGWAIKVFSTQGGLVVKRDRHFCAACFLRMRRADIRSHDLLAWQVADLNVCVVDKTKLSSRCPKCRSPQALVPTSGVLDLCSKCGCWLGDIQNLPVLPSDPTTSHQIWLAAEASKLIEASADLQRSVHGHEVRVFVREVLAGQKLTLESLATQLRISPDTLGDWWKGRRRPRVATWMRVCALLGVSPLDTLRDPFLAAAQMPLDIARGVWAVPRFGPRSVDQGLRERIATAVDEQLSLSKPSVDSIAELAIRLKATQSSLYHYCNKKVKKLAGRIRRLKTKRRWRKILSQRRSALRVLKRMEIEGVRLTRTAFLRRFMGRTSMSEWGAKELFGEMMRVRPSEGTGDSE</sequence>
<name>A0A4R7P0F0_9GAMM</name>
<dbReference type="SUPFAM" id="SSF47413">
    <property type="entry name" value="lambda repressor-like DNA-binding domains"/>
    <property type="match status" value="1"/>
</dbReference>
<keyword evidence="3" id="KW-1185">Reference proteome</keyword>